<dbReference type="OMA" id="CAERMPQ"/>
<dbReference type="Ensembl" id="ENSCMIT00000004445.1">
    <property type="protein sequence ID" value="ENSCMIP00000004284.1"/>
    <property type="gene ID" value="ENSCMIG00000002559.1"/>
</dbReference>
<dbReference type="InParanoid" id="A0A4W3H2I5"/>
<evidence type="ECO:0000313" key="2">
    <source>
        <dbReference type="Ensembl" id="ENSCMIP00000004284.1"/>
    </source>
</evidence>
<dbReference type="STRING" id="7868.ENSCMIP00000004284"/>
<reference evidence="3" key="2">
    <citation type="journal article" date="2007" name="PLoS Biol.">
        <title>Survey sequencing and comparative analysis of the elephant shark (Callorhinchus milii) genome.</title>
        <authorList>
            <person name="Venkatesh B."/>
            <person name="Kirkness E.F."/>
            <person name="Loh Y.H."/>
            <person name="Halpern A.L."/>
            <person name="Lee A.P."/>
            <person name="Johnson J."/>
            <person name="Dandona N."/>
            <person name="Viswanathan L.D."/>
            <person name="Tay A."/>
            <person name="Venter J.C."/>
            <person name="Strausberg R.L."/>
            <person name="Brenner S."/>
        </authorList>
    </citation>
    <scope>NUCLEOTIDE SEQUENCE [LARGE SCALE GENOMIC DNA]</scope>
</reference>
<sequence>MGRCVNANCCRCCRGISTVPKATHVTSRSFLSDVLYTRGPLDGSLYAKVKKRSPSNVTANGSPPSGNGVHSGHALSVSTDSGHSTASAKTEEPGVNPKPPPSRLEREQLDRLLTGFGVGPGKGPGQNRAHPQPHAHARPVPNERETDILDDEEICQMDRFATLPRNVHHLGHFCGHKGGRQSPRYGHSPEGQRSDVYYRPDVTLERRRFAYEGGVSHVNDLGQESRSHDPYDHVKSADSPHYQPPGPDRTNYQRQRSEVLHGYPAGFVCAERMPQGLIQRARHRDEVHRDHEAKAGRYRLMDYHPGQGFLDGHHLQFLEQSFPPEMASHLCPCQACASQLPREEMERALGGLKLDHEPLPMYQHPVSPGSEIWQMKPHLVANPARSSQPPQALPLLIPPHSYCHYPRGQGYPPLAYGPLHREMPTPAQMPHVYASQLRPSSPGQFQPRMDESPEPLVPYLRYPELDYQPHGYHPYSYYQQPLCANRNCDRCPGTSFTSPSDLSPTPRGSQSPLSGSTSPVGLGQSQILSRALSERTVRREEEAPDSQQSPAAHHCADSSPWGDDPSTLPAPGQPQGTESLRRYHREAGVTCNSLPRPAEPLPPIHTSSPVYPRVLVAESGCGAQTPEPSWTSPAEGNIQLPARPRLQSGEVPGRCPAIEGPTDASPGGRELNGRQEGAGQAGAGLVLGAQCGLNHGNRVNFSAGSPGRCSPGFGERPMEAFSETLARHRSGSASISPCPVASGSQHPSPDVSASQGSPDSQTPPTPAFPVSSPHYASRDEAFGLPATAAAAGKAQDVGQSHPAQREVFFPDAEGRGQPTSCHLLPQHLGHRWALVNR</sequence>
<feature type="region of interest" description="Disordered" evidence="1">
    <location>
        <begin position="216"/>
        <end position="252"/>
    </location>
</feature>
<feature type="region of interest" description="Disordered" evidence="1">
    <location>
        <begin position="725"/>
        <end position="777"/>
    </location>
</feature>
<reference evidence="3" key="3">
    <citation type="journal article" date="2014" name="Nature">
        <title>Elephant shark genome provides unique insights into gnathostome evolution.</title>
        <authorList>
            <consortium name="International Elephant Shark Genome Sequencing Consortium"/>
            <person name="Venkatesh B."/>
            <person name="Lee A.P."/>
            <person name="Ravi V."/>
            <person name="Maurya A.K."/>
            <person name="Lian M.M."/>
            <person name="Swann J.B."/>
            <person name="Ohta Y."/>
            <person name="Flajnik M.F."/>
            <person name="Sutoh Y."/>
            <person name="Kasahara M."/>
            <person name="Hoon S."/>
            <person name="Gangu V."/>
            <person name="Roy S.W."/>
            <person name="Irimia M."/>
            <person name="Korzh V."/>
            <person name="Kondrychyn I."/>
            <person name="Lim Z.W."/>
            <person name="Tay B.H."/>
            <person name="Tohari S."/>
            <person name="Kong K.W."/>
            <person name="Ho S."/>
            <person name="Lorente-Galdos B."/>
            <person name="Quilez J."/>
            <person name="Marques-Bonet T."/>
            <person name="Raney B.J."/>
            <person name="Ingham P.W."/>
            <person name="Tay A."/>
            <person name="Hillier L.W."/>
            <person name="Minx P."/>
            <person name="Boehm T."/>
            <person name="Wilson R.K."/>
            <person name="Brenner S."/>
            <person name="Warren W.C."/>
        </authorList>
    </citation>
    <scope>NUCLEOTIDE SEQUENCE [LARGE SCALE GENOMIC DNA]</scope>
</reference>
<feature type="region of interest" description="Disordered" evidence="1">
    <location>
        <begin position="436"/>
        <end position="456"/>
    </location>
</feature>
<reference evidence="2" key="4">
    <citation type="submission" date="2025-08" db="UniProtKB">
        <authorList>
            <consortium name="Ensembl"/>
        </authorList>
    </citation>
    <scope>IDENTIFICATION</scope>
</reference>
<dbReference type="PANTHER" id="PTHR45734:SF10">
    <property type="entry name" value="BLISTERY, ISOFORM A"/>
    <property type="match status" value="1"/>
</dbReference>
<feature type="compositionally biased region" description="Basic and acidic residues" evidence="1">
    <location>
        <begin position="223"/>
        <end position="238"/>
    </location>
</feature>
<reference evidence="3" key="1">
    <citation type="journal article" date="2006" name="Science">
        <title>Ancient noncoding elements conserved in the human genome.</title>
        <authorList>
            <person name="Venkatesh B."/>
            <person name="Kirkness E.F."/>
            <person name="Loh Y.H."/>
            <person name="Halpern A.L."/>
            <person name="Lee A.P."/>
            <person name="Johnson J."/>
            <person name="Dandona N."/>
            <person name="Viswanathan L.D."/>
            <person name="Tay A."/>
            <person name="Venter J.C."/>
            <person name="Strausberg R.L."/>
            <person name="Brenner S."/>
        </authorList>
    </citation>
    <scope>NUCLEOTIDE SEQUENCE [LARGE SCALE GENOMIC DNA]</scope>
</reference>
<reference evidence="2" key="5">
    <citation type="submission" date="2025-09" db="UniProtKB">
        <authorList>
            <consortium name="Ensembl"/>
        </authorList>
    </citation>
    <scope>IDENTIFICATION</scope>
</reference>
<feature type="compositionally biased region" description="Polar residues" evidence="1">
    <location>
        <begin position="496"/>
        <end position="528"/>
    </location>
</feature>
<feature type="region of interest" description="Disordered" evidence="1">
    <location>
        <begin position="496"/>
        <end position="578"/>
    </location>
</feature>
<evidence type="ECO:0000256" key="1">
    <source>
        <dbReference type="SAM" id="MobiDB-lite"/>
    </source>
</evidence>
<accession>A0A4W3H2I5</accession>
<dbReference type="InterPro" id="IPR051484">
    <property type="entry name" value="Tensin_PTEN_phosphatase"/>
</dbReference>
<protein>
    <submittedName>
        <fullName evidence="2">Tensin-like C1 domain-containing phosphatase</fullName>
    </submittedName>
</protein>
<feature type="region of interest" description="Disordered" evidence="1">
    <location>
        <begin position="47"/>
        <end position="146"/>
    </location>
</feature>
<dbReference type="PANTHER" id="PTHR45734">
    <property type="entry name" value="TENSIN"/>
    <property type="match status" value="1"/>
</dbReference>
<feature type="compositionally biased region" description="Polar residues" evidence="1">
    <location>
        <begin position="76"/>
        <end position="88"/>
    </location>
</feature>
<feature type="region of interest" description="Disordered" evidence="1">
    <location>
        <begin position="656"/>
        <end position="678"/>
    </location>
</feature>
<dbReference type="GO" id="GO:0005925">
    <property type="term" value="C:focal adhesion"/>
    <property type="evidence" value="ECO:0007669"/>
    <property type="project" value="TreeGrafter"/>
</dbReference>
<feature type="compositionally biased region" description="Polar residues" evidence="1">
    <location>
        <begin position="742"/>
        <end position="760"/>
    </location>
</feature>
<name>A0A4W3H2I5_CALMI</name>
<dbReference type="Proteomes" id="UP000314986">
    <property type="component" value="Unassembled WGS sequence"/>
</dbReference>
<feature type="compositionally biased region" description="Polar residues" evidence="1">
    <location>
        <begin position="54"/>
        <end position="65"/>
    </location>
</feature>
<dbReference type="AlphaFoldDB" id="A0A4W3H2I5"/>
<feature type="compositionally biased region" description="Basic and acidic residues" evidence="1">
    <location>
        <begin position="532"/>
        <end position="541"/>
    </location>
</feature>
<feature type="region of interest" description="Disordered" evidence="1">
    <location>
        <begin position="177"/>
        <end position="196"/>
    </location>
</feature>
<organism evidence="2 3">
    <name type="scientific">Callorhinchus milii</name>
    <name type="common">Ghost shark</name>
    <dbReference type="NCBI Taxonomy" id="7868"/>
    <lineage>
        <taxon>Eukaryota</taxon>
        <taxon>Metazoa</taxon>
        <taxon>Chordata</taxon>
        <taxon>Craniata</taxon>
        <taxon>Vertebrata</taxon>
        <taxon>Chondrichthyes</taxon>
        <taxon>Holocephali</taxon>
        <taxon>Chimaeriformes</taxon>
        <taxon>Callorhinchidae</taxon>
        <taxon>Callorhinchus</taxon>
    </lineage>
</organism>
<evidence type="ECO:0000313" key="3">
    <source>
        <dbReference type="Proteomes" id="UP000314986"/>
    </source>
</evidence>
<keyword evidence="3" id="KW-1185">Reference proteome</keyword>
<proteinExistence type="predicted"/>